<dbReference type="Proteomes" id="UP000041254">
    <property type="component" value="Unassembled WGS sequence"/>
</dbReference>
<keyword evidence="6" id="KW-1185">Reference proteome</keyword>
<keyword evidence="1" id="KW-0596">Phosphopantetheine</keyword>
<dbReference type="VEuPathDB" id="CryptoDB:Vbra_17628"/>
<dbReference type="GO" id="GO:0047527">
    <property type="term" value="F:2,3-dihydroxybenzoate-serine ligase activity"/>
    <property type="evidence" value="ECO:0007669"/>
    <property type="project" value="TreeGrafter"/>
</dbReference>
<dbReference type="FunFam" id="3.40.50.980:FF:000001">
    <property type="entry name" value="Non-ribosomal peptide synthetase"/>
    <property type="match status" value="1"/>
</dbReference>
<dbReference type="SUPFAM" id="SSF47336">
    <property type="entry name" value="ACP-like"/>
    <property type="match status" value="1"/>
</dbReference>
<dbReference type="Gene3D" id="3.30.559.30">
    <property type="entry name" value="Nonribosomal peptide synthetase, condensation domain"/>
    <property type="match status" value="1"/>
</dbReference>
<dbReference type="OrthoDB" id="329835at2759"/>
<dbReference type="GO" id="GO:0009239">
    <property type="term" value="P:enterobactin biosynthetic process"/>
    <property type="evidence" value="ECO:0007669"/>
    <property type="project" value="TreeGrafter"/>
</dbReference>
<dbReference type="SUPFAM" id="SSF53474">
    <property type="entry name" value="alpha/beta-Hydrolases"/>
    <property type="match status" value="1"/>
</dbReference>
<dbReference type="Gene3D" id="1.10.1200.10">
    <property type="entry name" value="ACP-like"/>
    <property type="match status" value="1"/>
</dbReference>
<dbReference type="NCBIfam" id="TIGR01733">
    <property type="entry name" value="AA-adenyl-dom"/>
    <property type="match status" value="1"/>
</dbReference>
<dbReference type="InterPro" id="IPR023213">
    <property type="entry name" value="CAT-like_dom_sf"/>
</dbReference>
<dbReference type="GO" id="GO:0043041">
    <property type="term" value="P:amino acid activation for nonribosomal peptide biosynthetic process"/>
    <property type="evidence" value="ECO:0007669"/>
    <property type="project" value="TreeGrafter"/>
</dbReference>
<dbReference type="InterPro" id="IPR020845">
    <property type="entry name" value="AMP-binding_CS"/>
</dbReference>
<dbReference type="EMBL" id="CDMY01000646">
    <property type="protein sequence ID" value="CEM28128.1"/>
    <property type="molecule type" value="Genomic_DNA"/>
</dbReference>
<dbReference type="FunFam" id="3.40.50.980:FF:000002">
    <property type="entry name" value="Enterobactin synthetase component F"/>
    <property type="match status" value="1"/>
</dbReference>
<gene>
    <name evidence="5" type="ORF">Vbra_17628</name>
</gene>
<dbReference type="SUPFAM" id="SSF52777">
    <property type="entry name" value="CoA-dependent acyltransferases"/>
    <property type="match status" value="2"/>
</dbReference>
<dbReference type="InterPro" id="IPR029058">
    <property type="entry name" value="AB_hydrolase_fold"/>
</dbReference>
<dbReference type="InterPro" id="IPR009081">
    <property type="entry name" value="PP-bd_ACP"/>
</dbReference>
<evidence type="ECO:0000313" key="5">
    <source>
        <dbReference type="EMBL" id="CEM28128.1"/>
    </source>
</evidence>
<dbReference type="SMART" id="SM00824">
    <property type="entry name" value="PKS_TE"/>
    <property type="match status" value="1"/>
</dbReference>
<organism evidence="5 6">
    <name type="scientific">Vitrella brassicaformis (strain CCMP3155)</name>
    <dbReference type="NCBI Taxonomy" id="1169540"/>
    <lineage>
        <taxon>Eukaryota</taxon>
        <taxon>Sar</taxon>
        <taxon>Alveolata</taxon>
        <taxon>Colpodellida</taxon>
        <taxon>Vitrellaceae</taxon>
        <taxon>Vitrella</taxon>
    </lineage>
</organism>
<dbReference type="GO" id="GO:0072330">
    <property type="term" value="P:monocarboxylic acid biosynthetic process"/>
    <property type="evidence" value="ECO:0007669"/>
    <property type="project" value="UniProtKB-ARBA"/>
</dbReference>
<dbReference type="Pfam" id="PF13193">
    <property type="entry name" value="AMP-binding_C"/>
    <property type="match status" value="1"/>
</dbReference>
<keyword evidence="2" id="KW-0597">Phosphoprotein</keyword>
<comment type="similarity">
    <text evidence="3">Belongs to the NRP synthetase family.</text>
</comment>
<dbReference type="GO" id="GO:0031177">
    <property type="term" value="F:phosphopantetheine binding"/>
    <property type="evidence" value="ECO:0007669"/>
    <property type="project" value="TreeGrafter"/>
</dbReference>
<proteinExistence type="inferred from homology"/>
<sequence>MPVLDRSLSNAGTRLSLSQEARWFVESLTHGAGLANKATLRLALPKQYTDIDRAREALSDLVDTTQCCQSSYACVGDGGERVRQKHSCVVPLVTAVDCCGWEHGKIEEEIGRLAGKAFDLQGEAPIRMIVVHSGAESVTDTVVFVGHLLSFDTPSFYAVCEKAIALLTQLESSDPEWGHQYPYFDFHFNFDEYVKAERAALANSEALKEHWSKVVSGVPPLELPMAVGASRPKGKLFEGKMATIAIDSDTVRQLWGVVRRAGVTVESLVLAAFQVAIHRYSREDEFLVAYHAHPTGPPINYPKAEKAIGPFHDTTVLRLGYSPDATLTEVAQSVLSKIAEARNHQPYPLAQIARDISKHEGKGSSSTGHSAVCQAGFVYMAFNGEMPRVANALAHTPQINAQSVDFDYTLEAYAFSDPPGKAPGVLQLNLKYNPHWLNAARAQQLLHSLAACIRGSVRSNDAEKVGDLDMVSADERRLMLDTFNDTAVDYDLSRPLHHWLEEQRNKTPDAPAVEFDGAVLTYEQLHTRADRLAKILPPKRLIGVAMDRSHEMVVALVAVLKANSAYVPIDPSYPKDRVDFLLTDCNAPVLLTQTHLLSTIVKEGGENAPRVICVDSLAETHTPGDGAMAMCECASSSSDDPAYMIYTSGSTGRPKGAINSHRGIVNRLLWMQDAYRLTERDAVLQKTPFSFDVSVWEFFWPLMVGAKIVVAKPGGHREPDYLADLIVSSGVTTCHFVPSMLSVFLDEAKAPGCSASLRRAICSGEALPLELQDRFFRTMHDVELHNLYGPTEAAIDVTAWQCSPDSKLPTVPIGKAIANTKLYILDSRLQMVPVGVAGELHIGGVQVAIGYHSRPELTAQRFISDPYSDNGGRMYKTGDLARYWPDGSIEFLGRIDFQVKIRGLRIELGEIEEAIASHPLVKEAVVLARNGALVAYLTPTHPTTQVEPSSLRSHLKETLPEYMVPSAFVQLHSLPQTPNGKLDRKALPAPSDENLGRNQSEYVAPSTGVEKAITSIWQSLLGIEKVSVDADWFENGGNSLLAMRLVSCVEKECGAKLGLAQLLKASTVRGLAALVEEKRNNAEKQSRWHKCVIEITPKQPGSTRRPLFLVHPAGGHVLCYAPIGRHMGPDFPLYGVQATGFAAGEEPNQTVEAMARLYADAITTVEPSGPYRVGGWSFGGVVAYATCLELMRRGHTVEICAVLDSWRPIILDKAKEITDQYLVGVCSRVFGGMFGQDNLVTDEELASVEGGHGAQIDYIIDKARQVGIFPADVEQSENRRILEVLVGTLRATYSYKPPRFPGTVTCFRAMEKHLHAPDPQLVWVELFAIMDADKVDVRQCAGSHYTFIVEPHVKALAHNIRDALLELEGGQK</sequence>
<dbReference type="InterPro" id="IPR020802">
    <property type="entry name" value="TesA-like"/>
</dbReference>
<dbReference type="FunFam" id="1.10.1200.10:FF:000016">
    <property type="entry name" value="Non-ribosomal peptide synthase"/>
    <property type="match status" value="1"/>
</dbReference>
<dbReference type="Pfam" id="PF00501">
    <property type="entry name" value="AMP-binding"/>
    <property type="match status" value="1"/>
</dbReference>
<dbReference type="Gene3D" id="3.30.300.30">
    <property type="match status" value="1"/>
</dbReference>
<evidence type="ECO:0000256" key="3">
    <source>
        <dbReference type="ARBA" id="ARBA00029454"/>
    </source>
</evidence>
<dbReference type="Gene3D" id="3.40.50.980">
    <property type="match status" value="2"/>
</dbReference>
<dbReference type="InterPro" id="IPR001242">
    <property type="entry name" value="Condensation_dom"/>
</dbReference>
<dbReference type="Gene3D" id="3.40.50.1820">
    <property type="entry name" value="alpha/beta hydrolase"/>
    <property type="match status" value="1"/>
</dbReference>
<dbReference type="InterPro" id="IPR045851">
    <property type="entry name" value="AMP-bd_C_sf"/>
</dbReference>
<dbReference type="SUPFAM" id="SSF56801">
    <property type="entry name" value="Acetyl-CoA synthetase-like"/>
    <property type="match status" value="1"/>
</dbReference>
<dbReference type="Gene3D" id="2.30.38.10">
    <property type="entry name" value="Luciferase, Domain 3"/>
    <property type="match status" value="1"/>
</dbReference>
<protein>
    <recommendedName>
        <fullName evidence="4">Carrier domain-containing protein</fullName>
    </recommendedName>
</protein>
<evidence type="ECO:0000313" key="6">
    <source>
        <dbReference type="Proteomes" id="UP000041254"/>
    </source>
</evidence>
<dbReference type="PROSITE" id="PS00455">
    <property type="entry name" value="AMP_BINDING"/>
    <property type="match status" value="1"/>
</dbReference>
<dbReference type="FunFam" id="3.40.50.12780:FF:000012">
    <property type="entry name" value="Non-ribosomal peptide synthetase"/>
    <property type="match status" value="1"/>
</dbReference>
<dbReference type="PANTHER" id="PTHR45527">
    <property type="entry name" value="NONRIBOSOMAL PEPTIDE SYNTHETASE"/>
    <property type="match status" value="1"/>
</dbReference>
<dbReference type="PROSITE" id="PS50075">
    <property type="entry name" value="CARRIER"/>
    <property type="match status" value="1"/>
</dbReference>
<dbReference type="InParanoid" id="A0A0G4GF20"/>
<dbReference type="STRING" id="1169540.A0A0G4GF20"/>
<dbReference type="Pfam" id="PF00550">
    <property type="entry name" value="PP-binding"/>
    <property type="match status" value="1"/>
</dbReference>
<feature type="domain" description="Carrier" evidence="4">
    <location>
        <begin position="1004"/>
        <end position="1079"/>
    </location>
</feature>
<evidence type="ECO:0000256" key="2">
    <source>
        <dbReference type="ARBA" id="ARBA00022553"/>
    </source>
</evidence>
<dbReference type="InterPro" id="IPR025110">
    <property type="entry name" value="AMP-bd_C"/>
</dbReference>
<evidence type="ECO:0000256" key="1">
    <source>
        <dbReference type="ARBA" id="ARBA00022450"/>
    </source>
</evidence>
<dbReference type="InterPro" id="IPR000873">
    <property type="entry name" value="AMP-dep_synth/lig_dom"/>
</dbReference>
<dbReference type="FunFam" id="3.30.300.30:FF:000010">
    <property type="entry name" value="Enterobactin synthetase component F"/>
    <property type="match status" value="1"/>
</dbReference>
<dbReference type="FunFam" id="2.30.38.10:FF:000001">
    <property type="entry name" value="Non-ribosomal peptide synthetase PvdI"/>
    <property type="match status" value="1"/>
</dbReference>
<dbReference type="Pfam" id="PF00668">
    <property type="entry name" value="Condensation"/>
    <property type="match status" value="1"/>
</dbReference>
<dbReference type="Gene3D" id="3.30.559.10">
    <property type="entry name" value="Chloramphenicol acetyltransferase-like domain"/>
    <property type="match status" value="1"/>
</dbReference>
<dbReference type="CDD" id="cd17646">
    <property type="entry name" value="A_NRPS_AB3403-like"/>
    <property type="match status" value="1"/>
</dbReference>
<name>A0A0G4GF20_VITBC</name>
<dbReference type="Pfam" id="PF00975">
    <property type="entry name" value="Thioesterase"/>
    <property type="match status" value="1"/>
</dbReference>
<dbReference type="InterPro" id="IPR010071">
    <property type="entry name" value="AA_adenyl_dom"/>
</dbReference>
<dbReference type="InterPro" id="IPR036736">
    <property type="entry name" value="ACP-like_sf"/>
</dbReference>
<dbReference type="PANTHER" id="PTHR45527:SF1">
    <property type="entry name" value="FATTY ACID SYNTHASE"/>
    <property type="match status" value="1"/>
</dbReference>
<accession>A0A0G4GF20</accession>
<dbReference type="InterPro" id="IPR001031">
    <property type="entry name" value="Thioesterase"/>
</dbReference>
<evidence type="ECO:0000259" key="4">
    <source>
        <dbReference type="PROSITE" id="PS50075"/>
    </source>
</evidence>
<dbReference type="GO" id="GO:0005829">
    <property type="term" value="C:cytosol"/>
    <property type="evidence" value="ECO:0007669"/>
    <property type="project" value="TreeGrafter"/>
</dbReference>
<reference evidence="5 6" key="1">
    <citation type="submission" date="2014-11" db="EMBL/GenBank/DDBJ databases">
        <authorList>
            <person name="Zhu J."/>
            <person name="Qi W."/>
            <person name="Song R."/>
        </authorList>
    </citation>
    <scope>NUCLEOTIDE SEQUENCE [LARGE SCALE GENOMIC DNA]</scope>
</reference>
<dbReference type="GO" id="GO:0009366">
    <property type="term" value="C:enterobactin synthetase complex"/>
    <property type="evidence" value="ECO:0007669"/>
    <property type="project" value="TreeGrafter"/>
</dbReference>